<organism evidence="2 3">
    <name type="scientific">Caldanaerobacter subterraneus subsp. pacificus DSM 12653</name>
    <dbReference type="NCBI Taxonomy" id="391606"/>
    <lineage>
        <taxon>Bacteria</taxon>
        <taxon>Bacillati</taxon>
        <taxon>Bacillota</taxon>
        <taxon>Clostridia</taxon>
        <taxon>Thermoanaerobacterales</taxon>
        <taxon>Thermoanaerobacteraceae</taxon>
        <taxon>Caldanaerobacter</taxon>
    </lineage>
</organism>
<dbReference type="InterPro" id="IPR018709">
    <property type="entry name" value="CoA_activase_DUF2229"/>
</dbReference>
<reference evidence="3" key="3">
    <citation type="submission" date="2015-02" db="EMBL/GenBank/DDBJ databases">
        <title>Genome analysis of three genomes within the thermophilic hydrogenogenic bacterial species Caldanaerobacter subterraneus.</title>
        <authorList>
            <person name="Sant'Anna F.H."/>
            <person name="Lebedinsky A."/>
            <person name="Sokolova T."/>
            <person name="Robb F.T."/>
            <person name="Gonzalez J.M."/>
        </authorList>
    </citation>
    <scope>NUCLEOTIDE SEQUENCE [LARGE SCALE GENOMIC DNA]</scope>
    <source>
        <strain evidence="3">DSM 12653</strain>
    </source>
</reference>
<reference evidence="2 3" key="1">
    <citation type="submission" date="2008-07" db="EMBL/GenBank/DDBJ databases">
        <authorList>
            <person name="Gonzalez J."/>
            <person name="Sokolova T."/>
            <person name="Ferriera S."/>
            <person name="Johnson J."/>
            <person name="Kravitz S."/>
            <person name="Beeson K."/>
            <person name="Sutton G."/>
            <person name="Rogers Y.-H."/>
            <person name="Friedman R."/>
            <person name="Frazier M."/>
            <person name="Venter J.C."/>
        </authorList>
    </citation>
    <scope>NUCLEOTIDE SEQUENCE [LARGE SCALE GENOMIC DNA]</scope>
    <source>
        <strain evidence="2 3">DSM 12653</strain>
    </source>
</reference>
<reference evidence="2 3" key="2">
    <citation type="journal article" date="2015" name="BMC Genomics">
        <title>Analysis of three genomes within the thermophilic bacterial species Caldanaerobacter subterraneus with a focus on carbon monoxide dehydrogenase evolution and hydrolase diversity.</title>
        <authorList>
            <person name="Sant'Anna F.H."/>
            <person name="Lebedinsky A.V."/>
            <person name="Sokolova T.G."/>
            <person name="Robb F.T."/>
            <person name="Gonzalez J.M."/>
        </authorList>
    </citation>
    <scope>NUCLEOTIDE SEQUENCE [LARGE SCALE GENOMIC DNA]</scope>
    <source>
        <strain evidence="2 3">DSM 12653</strain>
    </source>
</reference>
<comment type="caution">
    <text evidence="2">The sequence shown here is derived from an EMBL/GenBank/DDBJ whole genome shotgun (WGS) entry which is preliminary data.</text>
</comment>
<dbReference type="RefSeq" id="WP_046159831.1">
    <property type="nucleotide sequence ID" value="NZ_ABXP02000028.1"/>
</dbReference>
<dbReference type="PANTHER" id="PTHR32329:SF2">
    <property type="entry name" value="BIFUNCTIONAL PROTEIN [INCLUDES 2-HYDROXYACYL-COA DEHYDRATASE (N-TER) AND ITS ACTIVATOR DOMAIN (C_TERM)"/>
    <property type="match status" value="1"/>
</dbReference>
<feature type="domain" description="DUF2229" evidence="1">
    <location>
        <begin position="2"/>
        <end position="217"/>
    </location>
</feature>
<evidence type="ECO:0000313" key="3">
    <source>
        <dbReference type="Proteomes" id="UP000010146"/>
    </source>
</evidence>
<dbReference type="Proteomes" id="UP000010146">
    <property type="component" value="Unassembled WGS sequence"/>
</dbReference>
<evidence type="ECO:0000259" key="1">
    <source>
        <dbReference type="Pfam" id="PF09989"/>
    </source>
</evidence>
<name>A0A0F5PPM6_9THEO</name>
<dbReference type="Gene3D" id="3.40.50.11900">
    <property type="match status" value="1"/>
</dbReference>
<protein>
    <recommendedName>
        <fullName evidence="1">DUF2229 domain-containing protein</fullName>
    </recommendedName>
</protein>
<evidence type="ECO:0000313" key="2">
    <source>
        <dbReference type="EMBL" id="KKC30617.1"/>
    </source>
</evidence>
<dbReference type="InterPro" id="IPR051805">
    <property type="entry name" value="Dehydratase_Activator_Redct"/>
</dbReference>
<dbReference type="AlphaFoldDB" id="A0A0F5PPM6"/>
<proteinExistence type="predicted"/>
<gene>
    <name evidence="2" type="ORF">CDSM653_00307</name>
</gene>
<dbReference type="Pfam" id="PF09989">
    <property type="entry name" value="DUF2229"/>
    <property type="match status" value="1"/>
</dbReference>
<dbReference type="PANTHER" id="PTHR32329">
    <property type="entry name" value="BIFUNCTIONAL PROTEIN [INCLUDES 2-HYDROXYACYL-COA DEHYDRATASE (N-TER) AND ITS ACTIVATOR DOMAIN (C_TERM)-RELATED"/>
    <property type="match status" value="1"/>
</dbReference>
<sequence length="327" mass="38289">MKIGIPKALMYYFYYPFWKTLFESLGFEVVTSDDTSKSILDIGVKEAVAEICLPMKVYTGHVLNLLEKGVDYIYVPRFVSLRKGIFMCPKFMGLPDMIKGLFDRIEDKILTHHIVSKTLDISEFHNYTIFIEKFGIGKKDLKKALAKAREEWLKFRRLNKEGYDINELLTNNKPQKYDGDITIGLLGYVYNVYDRFVNMDIFSVFRRLNIKVVTFDMMDEKVIYKNLRNFRKNMFWEFTNMLLGTAYEFMKRDDIDGIIHLTAFGCGPDSILEPFLTIDSEKNKKPFMTIRIDEQTGESHVITRVEAFTDLIRMKKYKAEEKAKGVV</sequence>
<accession>A0A0F5PPM6</accession>
<dbReference type="EMBL" id="ABXP02000028">
    <property type="protein sequence ID" value="KKC30617.1"/>
    <property type="molecule type" value="Genomic_DNA"/>
</dbReference>